<dbReference type="AlphaFoldDB" id="A0A8K0L7X8"/>
<name>A0A8K0L7X8_9PEZI</name>
<dbReference type="EMBL" id="JAESVG020000003">
    <property type="protein sequence ID" value="KAG8629125.1"/>
    <property type="molecule type" value="Genomic_DNA"/>
</dbReference>
<keyword evidence="7 15" id="KW-0949">S-adenosyl-L-methionine</keyword>
<evidence type="ECO:0000256" key="4">
    <source>
        <dbReference type="ARBA" id="ARBA00022603"/>
    </source>
</evidence>
<dbReference type="InterPro" id="IPR029063">
    <property type="entry name" value="SAM-dependent_MTases_sf"/>
</dbReference>
<keyword evidence="10 15" id="KW-0539">Nucleus</keyword>
<dbReference type="Gene3D" id="3.40.50.150">
    <property type="entry name" value="Vaccinia Virus protein VP39"/>
    <property type="match status" value="1"/>
</dbReference>
<evidence type="ECO:0000256" key="8">
    <source>
        <dbReference type="ARBA" id="ARBA00022884"/>
    </source>
</evidence>
<evidence type="ECO:0000256" key="15">
    <source>
        <dbReference type="PIRNR" id="PIRNR028762"/>
    </source>
</evidence>
<feature type="site" description="mRNA cap binding" evidence="16">
    <location>
        <position position="573"/>
    </location>
</feature>
<keyword evidence="9 15" id="KW-0506">mRNA capping</keyword>
<feature type="site" description="mRNA cap binding" evidence="16">
    <location>
        <position position="506"/>
    </location>
</feature>
<feature type="binding site" evidence="16">
    <location>
        <begin position="159"/>
        <end position="160"/>
    </location>
    <ligand>
        <name>mRNA</name>
        <dbReference type="ChEBI" id="CHEBI:33699"/>
    </ligand>
</feature>
<dbReference type="GO" id="GO:0004482">
    <property type="term" value="F:mRNA 5'-cap (guanine-N7-)-methyltransferase activity"/>
    <property type="evidence" value="ECO:0007669"/>
    <property type="project" value="UniProtKB-EC"/>
</dbReference>
<evidence type="ECO:0000256" key="5">
    <source>
        <dbReference type="ARBA" id="ARBA00022664"/>
    </source>
</evidence>
<feature type="site" description="mRNA cap binding" evidence="16">
    <location>
        <position position="222"/>
    </location>
</feature>
<keyword evidence="4 15" id="KW-0489">Methyltransferase</keyword>
<dbReference type="PANTHER" id="PTHR12189">
    <property type="entry name" value="MRNA GUANINE-7- METHYLTRANSFERASE"/>
    <property type="match status" value="1"/>
</dbReference>
<dbReference type="PIRSF" id="PIRSF028762">
    <property type="entry name" value="ABD1"/>
    <property type="match status" value="1"/>
</dbReference>
<dbReference type="EC" id="2.1.1.56" evidence="3 15"/>
<sequence length="581" mass="64877">MPPADGARPVKRRRSPADDGQREGSGTPGNNTPGPTELQPGGKPNSKKRILESSVRPSKRARSPLSSSTRPLQREPSPPRSPPREAATQRKRPGGGARIDPAAKAAAEERRRQREDEERRAIAARSNGDLVSNHYNLVPQRGREWRKTDSNIRGLRSFNNWVKSALIQKFSQPDIPVQELLVLDIGCGKGGDLQKWAAAPQAPTLYVGIDPAQVSIEQARERYEEMRRKQRRPPGRGRGGYGGGRGRGRDVYEAHFFVQDCFGESIGRLPIIQQVGFDPNAGPDANGVVQGRFARGGFDVISMMFCLHYSFESEEKARGMLKNVAGALKKGGRFLGVMPNSDILSAHVEKHLKMHLKGEKASSPKKPVEEKSMYDDDWDPEKPSAAVDEDDWDPEKPSGGADDSWDPEKPIAAVDDDDWDPEKPSAPVADDDDWDPEKPAGKPAEQPATNGHATKPPADLPPLEWGNSIYKVKFTQARPLPTDGVFRPPYGWKYFFYLEEAVDVPEYVVPWEGFRALAEEYGLELQFRKSFSEIWEDNKDDRELSFLADRMNVRSRDGKFLVSADEMEAASFYHAFCFYKI</sequence>
<dbReference type="PROSITE" id="PS51562">
    <property type="entry name" value="RNA_CAP0_MT"/>
    <property type="match status" value="1"/>
</dbReference>
<dbReference type="Pfam" id="PF03291">
    <property type="entry name" value="mRNA_G-N7_MeTrfase"/>
    <property type="match status" value="2"/>
</dbReference>
<comment type="subcellular location">
    <subcellularLocation>
        <location evidence="2 15">Nucleus</location>
    </subcellularLocation>
</comment>
<feature type="region of interest" description="Disordered" evidence="17">
    <location>
        <begin position="355"/>
        <end position="461"/>
    </location>
</feature>
<comment type="caution">
    <text evidence="19">The sequence shown here is derived from an EMBL/GenBank/DDBJ whole genome shotgun (WGS) entry which is preliminary data.</text>
</comment>
<comment type="function">
    <text evidence="1">Responsible for methylating the 5'-cap structure of mRNAs.</text>
</comment>
<keyword evidence="6 15" id="KW-0808">Transferase</keyword>
<keyword evidence="5 15" id="KW-0507">mRNA processing</keyword>
<feature type="site" description="mRNA cap binding" evidence="16">
    <location>
        <position position="189"/>
    </location>
</feature>
<dbReference type="CDD" id="cd02440">
    <property type="entry name" value="AdoMet_MTases"/>
    <property type="match status" value="1"/>
</dbReference>
<comment type="catalytic activity">
    <reaction evidence="13">
        <text>a 5'-end (5'-triphosphoguanosine)-ribonucleoside in mRNA + S-adenosyl-L-methionine = a 5'-end (N(7)-methyl 5'-triphosphoguanosine)-ribonucleoside in mRNA + S-adenosyl-L-homocysteine</text>
        <dbReference type="Rhea" id="RHEA:67008"/>
        <dbReference type="Rhea" id="RHEA-COMP:17166"/>
        <dbReference type="Rhea" id="RHEA-COMP:17167"/>
        <dbReference type="ChEBI" id="CHEBI:57856"/>
        <dbReference type="ChEBI" id="CHEBI:59789"/>
        <dbReference type="ChEBI" id="CHEBI:156461"/>
        <dbReference type="ChEBI" id="CHEBI:167617"/>
        <dbReference type="EC" id="2.1.1.56"/>
    </reaction>
</comment>
<comment type="similarity">
    <text evidence="15">Belongs to the class I-like SAM-binding methyltransferase superfamily. mRNA cap 0 methyltransferase family.</text>
</comment>
<evidence type="ECO:0000256" key="2">
    <source>
        <dbReference type="ARBA" id="ARBA00004123"/>
    </source>
</evidence>
<evidence type="ECO:0000256" key="11">
    <source>
        <dbReference type="ARBA" id="ARBA00032772"/>
    </source>
</evidence>
<feature type="domain" description="MRNA cap 0 methyltransferase" evidence="18">
    <location>
        <begin position="150"/>
        <end position="581"/>
    </location>
</feature>
<evidence type="ECO:0000256" key="17">
    <source>
        <dbReference type="SAM" id="MobiDB-lite"/>
    </source>
</evidence>
<dbReference type="SUPFAM" id="SSF53335">
    <property type="entry name" value="S-adenosyl-L-methionine-dependent methyltransferases"/>
    <property type="match status" value="1"/>
</dbReference>
<feature type="site" description="mRNA cap binding" evidence="16">
    <location>
        <position position="308"/>
    </location>
</feature>
<evidence type="ECO:0000256" key="16">
    <source>
        <dbReference type="PIRSR" id="PIRSR028762-2"/>
    </source>
</evidence>
<dbReference type="InterPro" id="IPR016899">
    <property type="entry name" value="mRNA_G-N7_MeTrfase_euk"/>
</dbReference>
<feature type="compositionally biased region" description="Basic and acidic residues" evidence="17">
    <location>
        <begin position="106"/>
        <end position="120"/>
    </location>
</feature>
<evidence type="ECO:0000256" key="10">
    <source>
        <dbReference type="ARBA" id="ARBA00023242"/>
    </source>
</evidence>
<dbReference type="InterPro" id="IPR039753">
    <property type="entry name" value="RG7MT1"/>
</dbReference>
<dbReference type="PANTHER" id="PTHR12189:SF2">
    <property type="entry name" value="MRNA CAP GUANINE-N7 METHYLTRANSFERASE"/>
    <property type="match status" value="1"/>
</dbReference>
<evidence type="ECO:0000259" key="18">
    <source>
        <dbReference type="PROSITE" id="PS51562"/>
    </source>
</evidence>
<evidence type="ECO:0000313" key="19">
    <source>
        <dbReference type="EMBL" id="KAG8629125.1"/>
    </source>
</evidence>
<dbReference type="Proteomes" id="UP000809789">
    <property type="component" value="Unassembled WGS sequence"/>
</dbReference>
<evidence type="ECO:0000256" key="7">
    <source>
        <dbReference type="ARBA" id="ARBA00022691"/>
    </source>
</evidence>
<dbReference type="GO" id="GO:0005634">
    <property type="term" value="C:nucleus"/>
    <property type="evidence" value="ECO:0007669"/>
    <property type="project" value="UniProtKB-SubCell"/>
</dbReference>
<evidence type="ECO:0000256" key="6">
    <source>
        <dbReference type="ARBA" id="ARBA00022679"/>
    </source>
</evidence>
<organism evidence="19 20">
    <name type="scientific">Elsinoe batatas</name>
    <dbReference type="NCBI Taxonomy" id="2601811"/>
    <lineage>
        <taxon>Eukaryota</taxon>
        <taxon>Fungi</taxon>
        <taxon>Dikarya</taxon>
        <taxon>Ascomycota</taxon>
        <taxon>Pezizomycotina</taxon>
        <taxon>Dothideomycetes</taxon>
        <taxon>Dothideomycetidae</taxon>
        <taxon>Myriangiales</taxon>
        <taxon>Elsinoaceae</taxon>
        <taxon>Elsinoe</taxon>
    </lineage>
</organism>
<feature type="region of interest" description="Disordered" evidence="17">
    <location>
        <begin position="223"/>
        <end position="245"/>
    </location>
</feature>
<evidence type="ECO:0000256" key="13">
    <source>
        <dbReference type="ARBA" id="ARBA00044712"/>
    </source>
</evidence>
<proteinExistence type="inferred from homology"/>
<dbReference type="OrthoDB" id="10248867at2759"/>
<evidence type="ECO:0000256" key="14">
    <source>
        <dbReference type="ARBA" id="ARBA00049739"/>
    </source>
</evidence>
<protein>
    <recommendedName>
        <fullName evidence="14 15">mRNA cap guanine-N(7) methyltransferase</fullName>
        <ecNumber evidence="3 15">2.1.1.56</ecNumber>
    </recommendedName>
    <alternativeName>
        <fullName evidence="11 15">mRNA (guanine-N(7))-methyltransferase</fullName>
    </alternativeName>
    <alternativeName>
        <fullName evidence="12 15">mRNA cap methyltransferase</fullName>
    </alternativeName>
</protein>
<evidence type="ECO:0000313" key="20">
    <source>
        <dbReference type="Proteomes" id="UP000809789"/>
    </source>
</evidence>
<feature type="region of interest" description="Disordered" evidence="17">
    <location>
        <begin position="1"/>
        <end position="120"/>
    </location>
</feature>
<keyword evidence="20" id="KW-1185">Reference proteome</keyword>
<evidence type="ECO:0000256" key="12">
    <source>
        <dbReference type="ARBA" id="ARBA00033387"/>
    </source>
</evidence>
<evidence type="ECO:0000256" key="1">
    <source>
        <dbReference type="ARBA" id="ARBA00003378"/>
    </source>
</evidence>
<feature type="compositionally biased region" description="Basic and acidic residues" evidence="17">
    <location>
        <begin position="355"/>
        <end position="374"/>
    </location>
</feature>
<evidence type="ECO:0000256" key="9">
    <source>
        <dbReference type="ARBA" id="ARBA00023042"/>
    </source>
</evidence>
<evidence type="ECO:0000256" key="3">
    <source>
        <dbReference type="ARBA" id="ARBA00011926"/>
    </source>
</evidence>
<feature type="site" description="mRNA cap binding" evidence="16">
    <location>
        <position position="195"/>
    </location>
</feature>
<accession>A0A8K0L7X8</accession>
<gene>
    <name evidence="19" type="ORF">KVT40_002990</name>
</gene>
<feature type="compositionally biased region" description="Gly residues" evidence="17">
    <location>
        <begin position="236"/>
        <end position="245"/>
    </location>
</feature>
<dbReference type="InterPro" id="IPR004971">
    <property type="entry name" value="mRNA_G-N7_MeTrfase_dom"/>
</dbReference>
<reference evidence="19" key="1">
    <citation type="submission" date="2021-07" db="EMBL/GenBank/DDBJ databases">
        <title>Elsinoe batatas strain:CRI-CJ2 Genome sequencing and assembly.</title>
        <authorList>
            <person name="Huang L."/>
        </authorList>
    </citation>
    <scope>NUCLEOTIDE SEQUENCE</scope>
    <source>
        <strain evidence="19">CRI-CJ2</strain>
    </source>
</reference>
<dbReference type="GO" id="GO:0003723">
    <property type="term" value="F:RNA binding"/>
    <property type="evidence" value="ECO:0007669"/>
    <property type="project" value="UniProtKB-KW"/>
</dbReference>
<keyword evidence="8 15" id="KW-0694">RNA-binding</keyword>